<dbReference type="PANTHER" id="PTHR43235">
    <property type="entry name" value="GLUTAMINE AMIDOTRANSFERASE PB2B2.05-RELATED"/>
    <property type="match status" value="1"/>
</dbReference>
<dbReference type="PANTHER" id="PTHR43235:SF1">
    <property type="entry name" value="GLUTAMINE AMIDOTRANSFERASE PB2B2.05-RELATED"/>
    <property type="match status" value="1"/>
</dbReference>
<reference evidence="2 3" key="1">
    <citation type="submission" date="2013-12" db="EMBL/GenBank/DDBJ databases">
        <authorList>
            <consortium name="DOE Joint Genome Institute"/>
            <person name="Muyzer G."/>
            <person name="Huntemann M."/>
            <person name="Han J."/>
            <person name="Chen A."/>
            <person name="Kyrpides N."/>
            <person name="Mavromatis K."/>
            <person name="Markowitz V."/>
            <person name="Palaniappan K."/>
            <person name="Ivanova N."/>
            <person name="Schaumberg A."/>
            <person name="Pati A."/>
            <person name="Liolios K."/>
            <person name="Nordberg H.P."/>
            <person name="Cantor M.N."/>
            <person name="Hua S.X."/>
            <person name="Woyke T."/>
        </authorList>
    </citation>
    <scope>NUCLEOTIDE SEQUENCE [LARGE SCALE GENOMIC DNA]</scope>
    <source>
        <strain evidence="2 3">ARh 1</strain>
    </source>
</reference>
<dbReference type="Gene3D" id="3.40.50.880">
    <property type="match status" value="1"/>
</dbReference>
<dbReference type="GO" id="GO:0005829">
    <property type="term" value="C:cytosol"/>
    <property type="evidence" value="ECO:0007669"/>
    <property type="project" value="TreeGrafter"/>
</dbReference>
<accession>W0DRG6</accession>
<dbReference type="InterPro" id="IPR044668">
    <property type="entry name" value="PuuD-like"/>
</dbReference>
<evidence type="ECO:0000313" key="2">
    <source>
        <dbReference type="EMBL" id="AHE99455.1"/>
    </source>
</evidence>
<dbReference type="GO" id="GO:0006598">
    <property type="term" value="P:polyamine catabolic process"/>
    <property type="evidence" value="ECO:0007669"/>
    <property type="project" value="TreeGrafter"/>
</dbReference>
<dbReference type="HOGENOM" id="CLU_030756_3_0_6"/>
<dbReference type="InterPro" id="IPR011697">
    <property type="entry name" value="Peptidase_C26"/>
</dbReference>
<sequence length="287" mass="31489">MTGSEPDPRAPRSQRSARAPRPVVAVTGPDRGGWPAWFFTAWAVRRAGGRPLRIRPARPHHDRHFDALIVGGGADVDPALYAQADGPGPSEIQAAERRWAQRLIGYVFYPLLWLLRRGFQSHGGRLDTERDQVEKALIQRALDERRPILGICRGMQLVNVVRGGSLHRDLGGFYTETPQARSLLPVKRVDLEPGSLLAAVLGSETVQVNALHNHAVAELGQHLRVCGREPTGVIQAIEASDRWCIGVQWHPEYLPQKAVQQRLFSALVRSAAAEPGARDPADQAPAG</sequence>
<keyword evidence="3" id="KW-1185">Reference proteome</keyword>
<gene>
    <name evidence="2" type="ORF">THITH_15530</name>
</gene>
<feature type="region of interest" description="Disordered" evidence="1">
    <location>
        <begin position="1"/>
        <end position="22"/>
    </location>
</feature>
<keyword evidence="2" id="KW-0315">Glutamine amidotransferase</keyword>
<dbReference type="GO" id="GO:0016740">
    <property type="term" value="F:transferase activity"/>
    <property type="evidence" value="ECO:0007669"/>
    <property type="project" value="UniProtKB-KW"/>
</dbReference>
<dbReference type="AlphaFoldDB" id="W0DRG6"/>
<feature type="compositionally biased region" description="Low complexity" evidence="1">
    <location>
        <begin position="11"/>
        <end position="22"/>
    </location>
</feature>
<dbReference type="Pfam" id="PF07722">
    <property type="entry name" value="Peptidase_C26"/>
    <property type="match status" value="1"/>
</dbReference>
<dbReference type="PROSITE" id="PS51273">
    <property type="entry name" value="GATASE_TYPE_1"/>
    <property type="match status" value="1"/>
</dbReference>
<protein>
    <submittedName>
        <fullName evidence="2">Glutamine amidotransferase</fullName>
    </submittedName>
</protein>
<dbReference type="EMBL" id="CP007029">
    <property type="protein sequence ID" value="AHE99455.1"/>
    <property type="molecule type" value="Genomic_DNA"/>
</dbReference>
<dbReference type="RefSeq" id="WP_025367616.1">
    <property type="nucleotide sequence ID" value="NZ_CP007029.1"/>
</dbReference>
<dbReference type="Proteomes" id="UP000005289">
    <property type="component" value="Chromosome"/>
</dbReference>
<keyword evidence="2" id="KW-0808">Transferase</keyword>
<dbReference type="STRING" id="713585.THITH_15530"/>
<dbReference type="KEGG" id="tti:THITH_15530"/>
<feature type="compositionally biased region" description="Basic and acidic residues" evidence="1">
    <location>
        <begin position="1"/>
        <end position="10"/>
    </location>
</feature>
<evidence type="ECO:0000313" key="3">
    <source>
        <dbReference type="Proteomes" id="UP000005289"/>
    </source>
</evidence>
<dbReference type="SUPFAM" id="SSF52317">
    <property type="entry name" value="Class I glutamine amidotransferase-like"/>
    <property type="match status" value="1"/>
</dbReference>
<name>W0DRG6_9GAMM</name>
<dbReference type="InterPro" id="IPR029062">
    <property type="entry name" value="Class_I_gatase-like"/>
</dbReference>
<evidence type="ECO:0000256" key="1">
    <source>
        <dbReference type="SAM" id="MobiDB-lite"/>
    </source>
</evidence>
<proteinExistence type="predicted"/>
<dbReference type="GO" id="GO:0033969">
    <property type="term" value="F:gamma-glutamyl-gamma-aminobutyrate hydrolase activity"/>
    <property type="evidence" value="ECO:0007669"/>
    <property type="project" value="TreeGrafter"/>
</dbReference>
<organism evidence="2 3">
    <name type="scientific">Thioalkalivibrio paradoxus ARh 1</name>
    <dbReference type="NCBI Taxonomy" id="713585"/>
    <lineage>
        <taxon>Bacteria</taxon>
        <taxon>Pseudomonadati</taxon>
        <taxon>Pseudomonadota</taxon>
        <taxon>Gammaproteobacteria</taxon>
        <taxon>Chromatiales</taxon>
        <taxon>Ectothiorhodospiraceae</taxon>
        <taxon>Thioalkalivibrio</taxon>
    </lineage>
</organism>